<name>H5US34_9MICO</name>
<dbReference type="EMBL" id="BAFE01000053">
    <property type="protein sequence ID" value="GAB48542.1"/>
    <property type="molecule type" value="Genomic_DNA"/>
</dbReference>
<feature type="region of interest" description="Disordered" evidence="1">
    <location>
        <begin position="1"/>
        <end position="84"/>
    </location>
</feature>
<dbReference type="AlphaFoldDB" id="H5US34"/>
<accession>H5US34</accession>
<evidence type="ECO:0000313" key="3">
    <source>
        <dbReference type="EMBL" id="GAB48542.1"/>
    </source>
</evidence>
<reference evidence="3 4" key="1">
    <citation type="submission" date="2012-02" db="EMBL/GenBank/DDBJ databases">
        <title>Whole genome shotgun sequence of Mobilicoccus pelagius NBRC 104925.</title>
        <authorList>
            <person name="Yoshida Y."/>
            <person name="Hosoyama A."/>
            <person name="Tsuchikane K."/>
            <person name="Katsumata H."/>
            <person name="Yamazaki S."/>
            <person name="Fujita N."/>
        </authorList>
    </citation>
    <scope>NUCLEOTIDE SEQUENCE [LARGE SCALE GENOMIC DNA]</scope>
    <source>
        <strain evidence="3 4">NBRC 104925</strain>
    </source>
</reference>
<dbReference type="Pfam" id="PF08213">
    <property type="entry name" value="COX24_C"/>
    <property type="match status" value="1"/>
</dbReference>
<organism evidence="3 4">
    <name type="scientific">Mobilicoccus pelagius NBRC 104925</name>
    <dbReference type="NCBI Taxonomy" id="1089455"/>
    <lineage>
        <taxon>Bacteria</taxon>
        <taxon>Bacillati</taxon>
        <taxon>Actinomycetota</taxon>
        <taxon>Actinomycetes</taxon>
        <taxon>Micrococcales</taxon>
        <taxon>Dermatophilaceae</taxon>
        <taxon>Mobilicoccus</taxon>
    </lineage>
</organism>
<sequence>MSPAADSKRARMTAGSRPTMSAVAPPGRSSRADQPHHPSHRASPVRIDEVLSMGSVIKKRRKRMAKKKHRKLLRKTRHQRRNKK</sequence>
<dbReference type="InterPro" id="IPR013177">
    <property type="entry name" value="Ribosomal_mS38_C"/>
</dbReference>
<comment type="caution">
    <text evidence="3">The sequence shown here is derived from an EMBL/GenBank/DDBJ whole genome shotgun (WGS) entry which is preliminary data.</text>
</comment>
<dbReference type="SMART" id="SM01155">
    <property type="entry name" value="DUF1713"/>
    <property type="match status" value="1"/>
</dbReference>
<evidence type="ECO:0000313" key="4">
    <source>
        <dbReference type="Proteomes" id="UP000004367"/>
    </source>
</evidence>
<feature type="compositionally biased region" description="Basic residues" evidence="1">
    <location>
        <begin position="57"/>
        <end position="84"/>
    </location>
</feature>
<protein>
    <recommendedName>
        <fullName evidence="2">Ribosomal protein mS38 C-terminal domain-containing protein</fullName>
    </recommendedName>
</protein>
<feature type="domain" description="Ribosomal protein mS38 C-terminal" evidence="2">
    <location>
        <begin position="52"/>
        <end position="84"/>
    </location>
</feature>
<evidence type="ECO:0000256" key="1">
    <source>
        <dbReference type="SAM" id="MobiDB-lite"/>
    </source>
</evidence>
<evidence type="ECO:0000259" key="2">
    <source>
        <dbReference type="SMART" id="SM01155"/>
    </source>
</evidence>
<dbReference type="STRING" id="1089455.MOPEL_074_00290"/>
<dbReference type="NCBIfam" id="NF047430">
    <property type="entry name" value="ribo_bS22"/>
    <property type="match status" value="1"/>
</dbReference>
<proteinExistence type="predicted"/>
<dbReference type="Proteomes" id="UP000004367">
    <property type="component" value="Unassembled WGS sequence"/>
</dbReference>
<gene>
    <name evidence="3" type="ORF">MOPEL_074_00290</name>
</gene>
<keyword evidence="4" id="KW-1185">Reference proteome</keyword>